<dbReference type="Proteomes" id="UP000282971">
    <property type="component" value="Unassembled WGS sequence"/>
</dbReference>
<dbReference type="GO" id="GO:0003676">
    <property type="term" value="F:nucleic acid binding"/>
    <property type="evidence" value="ECO:0007669"/>
    <property type="project" value="InterPro"/>
</dbReference>
<proteinExistence type="inferred from homology"/>
<dbReference type="EMBL" id="SACN01000003">
    <property type="protein sequence ID" value="RVT90373.1"/>
    <property type="molecule type" value="Genomic_DNA"/>
</dbReference>
<dbReference type="GO" id="GO:0008170">
    <property type="term" value="F:N-methyltransferase activity"/>
    <property type="evidence" value="ECO:0007669"/>
    <property type="project" value="UniProtKB-ARBA"/>
</dbReference>
<dbReference type="Gene3D" id="3.40.50.150">
    <property type="entry name" value="Vaccinia Virus protein VP39"/>
    <property type="match status" value="1"/>
</dbReference>
<accession>A0A437LYG2</accession>
<organism evidence="6 7">
    <name type="scientific">Sphingomonas crocodyli</name>
    <dbReference type="NCBI Taxonomy" id="1979270"/>
    <lineage>
        <taxon>Bacteria</taxon>
        <taxon>Pseudomonadati</taxon>
        <taxon>Pseudomonadota</taxon>
        <taxon>Alphaproteobacteria</taxon>
        <taxon>Sphingomonadales</taxon>
        <taxon>Sphingomonadaceae</taxon>
        <taxon>Sphingomonas</taxon>
    </lineage>
</organism>
<gene>
    <name evidence="6" type="ORF">EOD43_19100</name>
</gene>
<dbReference type="InterPro" id="IPR007848">
    <property type="entry name" value="Small_mtfrase_dom"/>
</dbReference>
<dbReference type="OrthoDB" id="9800643at2"/>
<dbReference type="InterPro" id="IPR029063">
    <property type="entry name" value="SAM-dependent_MTases_sf"/>
</dbReference>
<comment type="caution">
    <text evidence="6">The sequence shown here is derived from an EMBL/GenBank/DDBJ whole genome shotgun (WGS) entry which is preliminary data.</text>
</comment>
<keyword evidence="4" id="KW-0949">S-adenosyl-L-methionine</keyword>
<evidence type="ECO:0000259" key="5">
    <source>
        <dbReference type="Pfam" id="PF05175"/>
    </source>
</evidence>
<evidence type="ECO:0000256" key="3">
    <source>
        <dbReference type="ARBA" id="ARBA00022679"/>
    </source>
</evidence>
<reference evidence="6 7" key="1">
    <citation type="submission" date="2019-01" db="EMBL/GenBank/DDBJ databases">
        <authorList>
            <person name="Chen W.-M."/>
        </authorList>
    </citation>
    <scope>NUCLEOTIDE SEQUENCE [LARGE SCALE GENOMIC DNA]</scope>
    <source>
        <strain evidence="6 7">CCP-7</strain>
    </source>
</reference>
<dbReference type="GO" id="GO:0032259">
    <property type="term" value="P:methylation"/>
    <property type="evidence" value="ECO:0007669"/>
    <property type="project" value="UniProtKB-KW"/>
</dbReference>
<keyword evidence="3 6" id="KW-0808">Transferase</keyword>
<dbReference type="GO" id="GO:0008757">
    <property type="term" value="F:S-adenosylmethionine-dependent methyltransferase activity"/>
    <property type="evidence" value="ECO:0007669"/>
    <property type="project" value="TreeGrafter"/>
</dbReference>
<evidence type="ECO:0000313" key="6">
    <source>
        <dbReference type="EMBL" id="RVT90373.1"/>
    </source>
</evidence>
<dbReference type="AlphaFoldDB" id="A0A437LYG2"/>
<dbReference type="InterPro" id="IPR052190">
    <property type="entry name" value="Euk-Arch_PrmC-MTase"/>
</dbReference>
<comment type="similarity">
    <text evidence="1">Belongs to the eukaryotic/archaeal PrmC-related family.</text>
</comment>
<dbReference type="GO" id="GO:0035657">
    <property type="term" value="C:eRF1 methyltransferase complex"/>
    <property type="evidence" value="ECO:0007669"/>
    <property type="project" value="TreeGrafter"/>
</dbReference>
<evidence type="ECO:0000256" key="2">
    <source>
        <dbReference type="ARBA" id="ARBA00022603"/>
    </source>
</evidence>
<evidence type="ECO:0000313" key="7">
    <source>
        <dbReference type="Proteomes" id="UP000282971"/>
    </source>
</evidence>
<dbReference type="PANTHER" id="PTHR45875:SF1">
    <property type="entry name" value="METHYLTRANSFERASE N6AMT1"/>
    <property type="match status" value="1"/>
</dbReference>
<dbReference type="PROSITE" id="PS00092">
    <property type="entry name" value="N6_MTASE"/>
    <property type="match status" value="1"/>
</dbReference>
<name>A0A437LYG2_9SPHN</name>
<dbReference type="PANTHER" id="PTHR45875">
    <property type="entry name" value="METHYLTRANSFERASE N6AMT1"/>
    <property type="match status" value="1"/>
</dbReference>
<keyword evidence="2 6" id="KW-0489">Methyltransferase</keyword>
<sequence length="325" mass="34935">MSGLADSDIPRWTREDLALLELLRVLRRQGYEFVTPTPATHQRVLARASSPPRPGLTDIFGWSRPFLREQADPAILALLEAAHMLEPVDNGRARSRIRVSSLFGDLFAHSAFPTDAPDAVFFGPDSYRFARLIRDELARDPASRHAHVVDIGTGAGVGAIAAGRLAPQASLTLTDINPAALRLASINAAAAGRSVSTHLGANIDGVDDPIDLALANPPYMIDPHNRDYRDGGNMHGAAVAVRMVEDTLPRLVPGGRLILYSGSAIVDGADALGRALAERASGASCDLTYEELDPDVFGEELETPAYHDVDRIAVVAAIFRKRDAR</sequence>
<evidence type="ECO:0000256" key="4">
    <source>
        <dbReference type="ARBA" id="ARBA00022691"/>
    </source>
</evidence>
<dbReference type="SUPFAM" id="SSF53335">
    <property type="entry name" value="S-adenosyl-L-methionine-dependent methyltransferases"/>
    <property type="match status" value="1"/>
</dbReference>
<dbReference type="RefSeq" id="WP_127745629.1">
    <property type="nucleotide sequence ID" value="NZ_SACN01000003.1"/>
</dbReference>
<feature type="domain" description="Methyltransferase small" evidence="5">
    <location>
        <begin position="144"/>
        <end position="259"/>
    </location>
</feature>
<evidence type="ECO:0000256" key="1">
    <source>
        <dbReference type="ARBA" id="ARBA00006149"/>
    </source>
</evidence>
<dbReference type="Pfam" id="PF05175">
    <property type="entry name" value="MTS"/>
    <property type="match status" value="1"/>
</dbReference>
<dbReference type="InterPro" id="IPR002052">
    <property type="entry name" value="DNA_methylase_N6_adenine_CS"/>
</dbReference>
<protein>
    <submittedName>
        <fullName evidence="6">Methyltransferase</fullName>
    </submittedName>
</protein>
<keyword evidence="7" id="KW-1185">Reference proteome</keyword>
<dbReference type="GO" id="GO:0008276">
    <property type="term" value="F:protein methyltransferase activity"/>
    <property type="evidence" value="ECO:0007669"/>
    <property type="project" value="TreeGrafter"/>
</dbReference>